<proteinExistence type="inferred from homology"/>
<dbReference type="EMBL" id="KV878385">
    <property type="protein sequence ID" value="OJJ42008.1"/>
    <property type="molecule type" value="Genomic_DNA"/>
</dbReference>
<dbReference type="Proteomes" id="UP000184188">
    <property type="component" value="Unassembled WGS sequence"/>
</dbReference>
<dbReference type="Pfam" id="PF11807">
    <property type="entry name" value="UstYa"/>
    <property type="match status" value="1"/>
</dbReference>
<reference evidence="3" key="1">
    <citation type="journal article" date="2017" name="Genome Biol.">
        <title>Comparative genomics reveals high biological diversity and specific adaptations in the industrially and medically important fungal genus Aspergillus.</title>
        <authorList>
            <person name="de Vries R.P."/>
            <person name="Riley R."/>
            <person name="Wiebenga A."/>
            <person name="Aguilar-Osorio G."/>
            <person name="Amillis S."/>
            <person name="Uchima C.A."/>
            <person name="Anderluh G."/>
            <person name="Asadollahi M."/>
            <person name="Askin M."/>
            <person name="Barry K."/>
            <person name="Battaglia E."/>
            <person name="Bayram O."/>
            <person name="Benocci T."/>
            <person name="Braus-Stromeyer S.A."/>
            <person name="Caldana C."/>
            <person name="Canovas D."/>
            <person name="Cerqueira G.C."/>
            <person name="Chen F."/>
            <person name="Chen W."/>
            <person name="Choi C."/>
            <person name="Clum A."/>
            <person name="Dos Santos R.A."/>
            <person name="Damasio A.R."/>
            <person name="Diallinas G."/>
            <person name="Emri T."/>
            <person name="Fekete E."/>
            <person name="Flipphi M."/>
            <person name="Freyberg S."/>
            <person name="Gallo A."/>
            <person name="Gournas C."/>
            <person name="Habgood R."/>
            <person name="Hainaut M."/>
            <person name="Harispe M.L."/>
            <person name="Henrissat B."/>
            <person name="Hilden K.S."/>
            <person name="Hope R."/>
            <person name="Hossain A."/>
            <person name="Karabika E."/>
            <person name="Karaffa L."/>
            <person name="Karanyi Z."/>
            <person name="Krasevec N."/>
            <person name="Kuo A."/>
            <person name="Kusch H."/>
            <person name="LaButti K."/>
            <person name="Lagendijk E.L."/>
            <person name="Lapidus A."/>
            <person name="Levasseur A."/>
            <person name="Lindquist E."/>
            <person name="Lipzen A."/>
            <person name="Logrieco A.F."/>
            <person name="MacCabe A."/>
            <person name="Maekelae M.R."/>
            <person name="Malavazi I."/>
            <person name="Melin P."/>
            <person name="Meyer V."/>
            <person name="Mielnichuk N."/>
            <person name="Miskei M."/>
            <person name="Molnar A.P."/>
            <person name="Mule G."/>
            <person name="Ngan C.Y."/>
            <person name="Orejas M."/>
            <person name="Orosz E."/>
            <person name="Ouedraogo J.P."/>
            <person name="Overkamp K.M."/>
            <person name="Park H.-S."/>
            <person name="Perrone G."/>
            <person name="Piumi F."/>
            <person name="Punt P.J."/>
            <person name="Ram A.F."/>
            <person name="Ramon A."/>
            <person name="Rauscher S."/>
            <person name="Record E."/>
            <person name="Riano-Pachon D.M."/>
            <person name="Robert V."/>
            <person name="Roehrig J."/>
            <person name="Ruller R."/>
            <person name="Salamov A."/>
            <person name="Salih N.S."/>
            <person name="Samson R.A."/>
            <person name="Sandor E."/>
            <person name="Sanguinetti M."/>
            <person name="Schuetze T."/>
            <person name="Sepcic K."/>
            <person name="Shelest E."/>
            <person name="Sherlock G."/>
            <person name="Sophianopoulou V."/>
            <person name="Squina F.M."/>
            <person name="Sun H."/>
            <person name="Susca A."/>
            <person name="Todd R.B."/>
            <person name="Tsang A."/>
            <person name="Unkles S.E."/>
            <person name="van de Wiele N."/>
            <person name="van Rossen-Uffink D."/>
            <person name="Oliveira J.V."/>
            <person name="Vesth T.C."/>
            <person name="Visser J."/>
            <person name="Yu J.-H."/>
            <person name="Zhou M."/>
            <person name="Andersen M.R."/>
            <person name="Archer D.B."/>
            <person name="Baker S.E."/>
            <person name="Benoit I."/>
            <person name="Brakhage A.A."/>
            <person name="Braus G.H."/>
            <person name="Fischer R."/>
            <person name="Frisvad J.C."/>
            <person name="Goldman G.H."/>
            <person name="Houbraken J."/>
            <person name="Oakley B."/>
            <person name="Pocsi I."/>
            <person name="Scazzocchio C."/>
            <person name="Seiboth B."/>
            <person name="vanKuyk P.A."/>
            <person name="Wortman J."/>
            <person name="Dyer P.S."/>
            <person name="Grigoriev I.V."/>
        </authorList>
    </citation>
    <scope>NUCLEOTIDE SEQUENCE [LARGE SCALE GENOMIC DNA]</scope>
    <source>
        <strain evidence="3">CBS 506.65</strain>
    </source>
</reference>
<comment type="similarity">
    <text evidence="1">Belongs to the ustYa family.</text>
</comment>
<keyword evidence="3" id="KW-1185">Reference proteome</keyword>
<dbReference type="RefSeq" id="XP_022576518.1">
    <property type="nucleotide sequence ID" value="XM_022721467.1"/>
</dbReference>
<accession>A0A1L9S4B8</accession>
<evidence type="ECO:0000313" key="3">
    <source>
        <dbReference type="Proteomes" id="UP000184188"/>
    </source>
</evidence>
<dbReference type="GeneID" id="34607932"/>
<dbReference type="InterPro" id="IPR021765">
    <property type="entry name" value="UstYa-like"/>
</dbReference>
<name>A0A1L9S4B8_9EURO</name>
<organism evidence="2 3">
    <name type="scientific">Penicilliopsis zonata CBS 506.65</name>
    <dbReference type="NCBI Taxonomy" id="1073090"/>
    <lineage>
        <taxon>Eukaryota</taxon>
        <taxon>Fungi</taxon>
        <taxon>Dikarya</taxon>
        <taxon>Ascomycota</taxon>
        <taxon>Pezizomycotina</taxon>
        <taxon>Eurotiomycetes</taxon>
        <taxon>Eurotiomycetidae</taxon>
        <taxon>Eurotiales</taxon>
        <taxon>Aspergillaceae</taxon>
        <taxon>Penicilliopsis</taxon>
    </lineage>
</organism>
<gene>
    <name evidence="2" type="ORF">ASPZODRAFT_126244</name>
</gene>
<evidence type="ECO:0000313" key="2">
    <source>
        <dbReference type="EMBL" id="OJJ42008.1"/>
    </source>
</evidence>
<evidence type="ECO:0008006" key="4">
    <source>
        <dbReference type="Google" id="ProtNLM"/>
    </source>
</evidence>
<evidence type="ECO:0000256" key="1">
    <source>
        <dbReference type="ARBA" id="ARBA00035112"/>
    </source>
</evidence>
<dbReference type="STRING" id="1073090.A0A1L9S4B8"/>
<dbReference type="PANTHER" id="PTHR33365:SF14">
    <property type="entry name" value="TAT PATHWAY SIGNAL SEQUENCE"/>
    <property type="match status" value="1"/>
</dbReference>
<dbReference type="OrthoDB" id="3687641at2759"/>
<dbReference type="VEuPathDB" id="FungiDB:ASPZODRAFT_126244"/>
<protein>
    <recommendedName>
        <fullName evidence="4">Tat pathway signal sequence</fullName>
    </recommendedName>
</protein>
<sequence length="247" mass="28650">MAVHNKNHFDGIYSHSDLNVDLKKTSAYSPLFDLLDLRGSLYQINGRIHDKTSIFRQDPSPEVDRAWDHISAEGKEIILVPGSAVSKSQKETNISVKAPTSWGGGENLYIAQIDVFHQIHCLNELRKEIWFDYYYGDNQDLSKTSNSSFRRSHLDHKSHCIHMLLQTLMCHADVDIITHNWVHYNDINQPSRPYAEPFADFNMIKKCRNFDHLLSWVEEHAVRDLAKKWHDLRMPEGATLVQDDGYF</sequence>
<dbReference type="GO" id="GO:0043386">
    <property type="term" value="P:mycotoxin biosynthetic process"/>
    <property type="evidence" value="ECO:0007669"/>
    <property type="project" value="InterPro"/>
</dbReference>
<dbReference type="PANTHER" id="PTHR33365">
    <property type="entry name" value="YALI0B05434P"/>
    <property type="match status" value="1"/>
</dbReference>
<dbReference type="AlphaFoldDB" id="A0A1L9S4B8"/>